<keyword evidence="5" id="KW-1185">Reference proteome</keyword>
<feature type="compositionally biased region" description="Low complexity" evidence="2">
    <location>
        <begin position="497"/>
        <end position="528"/>
    </location>
</feature>
<evidence type="ECO:0000256" key="2">
    <source>
        <dbReference type="SAM" id="MobiDB-lite"/>
    </source>
</evidence>
<proteinExistence type="predicted"/>
<feature type="compositionally biased region" description="Polar residues" evidence="2">
    <location>
        <begin position="529"/>
        <end position="539"/>
    </location>
</feature>
<feature type="region of interest" description="Disordered" evidence="2">
    <location>
        <begin position="424"/>
        <end position="449"/>
    </location>
</feature>
<feature type="coiled-coil region" evidence="1">
    <location>
        <begin position="818"/>
        <end position="845"/>
    </location>
</feature>
<feature type="chain" id="PRO_5013313031" description="MUC1 Extracellular alpha-1,4-glucan glucosidase" evidence="3">
    <location>
        <begin position="19"/>
        <end position="847"/>
    </location>
</feature>
<evidence type="ECO:0008006" key="6">
    <source>
        <dbReference type="Google" id="ProtNLM"/>
    </source>
</evidence>
<dbReference type="OrthoDB" id="10557951at2759"/>
<protein>
    <recommendedName>
        <fullName evidence="6">MUC1 Extracellular alpha-1,4-glucan glucosidase</fullName>
    </recommendedName>
</protein>
<feature type="signal peptide" evidence="3">
    <location>
        <begin position="1"/>
        <end position="18"/>
    </location>
</feature>
<dbReference type="Proteomes" id="UP000184330">
    <property type="component" value="Unassembled WGS sequence"/>
</dbReference>
<keyword evidence="3" id="KW-0732">Signal</keyword>
<keyword evidence="1" id="KW-0175">Coiled coil</keyword>
<accession>A0A1L7X031</accession>
<name>A0A1L7X031_9HELO</name>
<evidence type="ECO:0000313" key="4">
    <source>
        <dbReference type="EMBL" id="CZR58378.1"/>
    </source>
</evidence>
<feature type="compositionally biased region" description="Low complexity" evidence="2">
    <location>
        <begin position="427"/>
        <end position="449"/>
    </location>
</feature>
<gene>
    <name evidence="4" type="ORF">PAC_08270</name>
</gene>
<sequence>MKINCCIAAAILAYTAIAAPVKNTRTSSPGLEPIPLMVRTDGIIVALAIANDPKTASENPTNLEKYPTISKSFEQLKDNALGRVGLLPNTPAQHRTGHKNKTSTKQDHAPLNNFFQQKIADAFKLGSNVTTKPPPPAWKPGEGGPRPATQPPRDKNTTLGERDDVHNPFVRGGGHDLAMAPSHPEAGKDVILTKRDADVAAQRLVDDFKNGNLTAAKLFSAKGLILALKPENNIAQSTFNDALLSYFHRAVHGVFGGGNCTSTKVQARKIKHNHDKESKIFDDCKIKTEEKTYREANTIVDHARTRISTVHSESSREKHQTIDDAAETLKSLDNLPLELRNYYLDELAKLNSTTNNTFDSKTESDTSADSWTKSDPEDGTIVRSGFEFNSSSKAQNKIHEEAVIDLSKATSLVATKVSSATETPKLSSSFSIPSFSGTTTTRSSGKSMSTVSSSTLFVSTTSESNTIATSSTAPLSSIHSNILPANTQAASGTAATSSSAGLLSSTSSTIRPESTSSASSLTLTSSASKNSTEAKSTSFPDFLSLMNKHRPSRVSPSTTSVEETPSSKTSNVALLSSSTSSPVIRSSSSTLASGTGSVQASQVSAPTSRPTIDDDDLDDDKVPNHEIAGSKGEELHPVQHPSSTLSSTTSSRKTSSSATPTPSIISAPTASLKTSSSPAPAPTTSTLSKPIVSSNSTSSATSSSLPILNDDPDDDEAPPTHSSSGEPLSPVSASTQKRDHASYIRKIQTLNDAHVTELEACKRDKKCIAESTRRFALAIADLDFDPKKSKRDIGDVKEKTEEWEQDLKDGWSWLKGEWDSLKDEAEEVEGKIDEVEVEIDEKVGESE</sequence>
<dbReference type="EMBL" id="FJOG01000011">
    <property type="protein sequence ID" value="CZR58378.1"/>
    <property type="molecule type" value="Genomic_DNA"/>
</dbReference>
<feature type="compositionally biased region" description="Low complexity" evidence="2">
    <location>
        <begin position="553"/>
        <end position="597"/>
    </location>
</feature>
<feature type="region of interest" description="Disordered" evidence="2">
    <location>
        <begin position="87"/>
        <end position="109"/>
    </location>
</feature>
<reference evidence="4 5" key="1">
    <citation type="submission" date="2016-03" db="EMBL/GenBank/DDBJ databases">
        <authorList>
            <person name="Ploux O."/>
        </authorList>
    </citation>
    <scope>NUCLEOTIDE SEQUENCE [LARGE SCALE GENOMIC DNA]</scope>
    <source>
        <strain evidence="4 5">UAMH 11012</strain>
    </source>
</reference>
<feature type="compositionally biased region" description="Basic and acidic residues" evidence="2">
    <location>
        <begin position="152"/>
        <end position="166"/>
    </location>
</feature>
<evidence type="ECO:0000256" key="1">
    <source>
        <dbReference type="SAM" id="Coils"/>
    </source>
</evidence>
<evidence type="ECO:0000256" key="3">
    <source>
        <dbReference type="SAM" id="SignalP"/>
    </source>
</evidence>
<dbReference type="AlphaFoldDB" id="A0A1L7X031"/>
<dbReference type="STRING" id="576137.A0A1L7X031"/>
<evidence type="ECO:0000313" key="5">
    <source>
        <dbReference type="Proteomes" id="UP000184330"/>
    </source>
</evidence>
<feature type="compositionally biased region" description="Polar residues" evidence="2">
    <location>
        <begin position="598"/>
        <end position="610"/>
    </location>
</feature>
<feature type="compositionally biased region" description="Low complexity" evidence="2">
    <location>
        <begin position="641"/>
        <end position="704"/>
    </location>
</feature>
<feature type="region of interest" description="Disordered" evidence="2">
    <location>
        <begin position="497"/>
        <end position="742"/>
    </location>
</feature>
<feature type="compositionally biased region" description="Polar residues" evidence="2">
    <location>
        <begin position="354"/>
        <end position="373"/>
    </location>
</feature>
<feature type="compositionally biased region" description="Polar residues" evidence="2">
    <location>
        <begin position="720"/>
        <end position="735"/>
    </location>
</feature>
<feature type="region of interest" description="Disordered" evidence="2">
    <location>
        <begin position="354"/>
        <end position="384"/>
    </location>
</feature>
<feature type="region of interest" description="Disordered" evidence="2">
    <location>
        <begin position="126"/>
        <end position="166"/>
    </location>
</feature>
<organism evidence="4 5">
    <name type="scientific">Phialocephala subalpina</name>
    <dbReference type="NCBI Taxonomy" id="576137"/>
    <lineage>
        <taxon>Eukaryota</taxon>
        <taxon>Fungi</taxon>
        <taxon>Dikarya</taxon>
        <taxon>Ascomycota</taxon>
        <taxon>Pezizomycotina</taxon>
        <taxon>Leotiomycetes</taxon>
        <taxon>Helotiales</taxon>
        <taxon>Mollisiaceae</taxon>
        <taxon>Phialocephala</taxon>
        <taxon>Phialocephala fortinii species complex</taxon>
    </lineage>
</organism>